<dbReference type="PANTHER" id="PTHR47807">
    <property type="entry name" value="PROTEIN TBF1"/>
    <property type="match status" value="1"/>
</dbReference>
<dbReference type="GO" id="GO:0042803">
    <property type="term" value="F:protein homodimerization activity"/>
    <property type="evidence" value="ECO:0007669"/>
    <property type="project" value="InterPro"/>
</dbReference>
<dbReference type="InterPro" id="IPR001005">
    <property type="entry name" value="SANT/Myb"/>
</dbReference>
<feature type="region of interest" description="Disordered" evidence="4">
    <location>
        <begin position="628"/>
        <end position="651"/>
    </location>
</feature>
<dbReference type="Pfam" id="PF08558">
    <property type="entry name" value="TRF"/>
    <property type="match status" value="1"/>
</dbReference>
<dbReference type="FunFam" id="1.10.10.60:FF:000137">
    <property type="entry name" value="MYB DNA binding protein"/>
    <property type="match status" value="1"/>
</dbReference>
<dbReference type="InterPro" id="IPR009057">
    <property type="entry name" value="Homeodomain-like_sf"/>
</dbReference>
<dbReference type="GO" id="GO:0010833">
    <property type="term" value="P:telomere maintenance via telomere lengthening"/>
    <property type="evidence" value="ECO:0007669"/>
    <property type="project" value="TreeGrafter"/>
</dbReference>
<dbReference type="OrthoDB" id="3366990at2759"/>
<dbReference type="InterPro" id="IPR052833">
    <property type="entry name" value="Telomeric_DNA-bd_trans-reg"/>
</dbReference>
<dbReference type="InterPro" id="IPR017930">
    <property type="entry name" value="Myb_dom"/>
</dbReference>
<gene>
    <name evidence="6" type="ORF">GJ744_006142</name>
</gene>
<feature type="region of interest" description="Disordered" evidence="4">
    <location>
        <begin position="665"/>
        <end position="751"/>
    </location>
</feature>
<dbReference type="SMART" id="SM00717">
    <property type="entry name" value="SANT"/>
    <property type="match status" value="1"/>
</dbReference>
<evidence type="ECO:0000256" key="4">
    <source>
        <dbReference type="SAM" id="MobiDB-lite"/>
    </source>
</evidence>
<evidence type="ECO:0000256" key="3">
    <source>
        <dbReference type="ARBA" id="ARBA00023306"/>
    </source>
</evidence>
<dbReference type="Gene3D" id="1.10.10.60">
    <property type="entry name" value="Homeodomain-like"/>
    <property type="match status" value="1"/>
</dbReference>
<feature type="region of interest" description="Disordered" evidence="4">
    <location>
        <begin position="387"/>
        <end position="409"/>
    </location>
</feature>
<feature type="compositionally biased region" description="Polar residues" evidence="4">
    <location>
        <begin position="695"/>
        <end position="707"/>
    </location>
</feature>
<protein>
    <recommendedName>
        <fullName evidence="5">HTH myb-type domain-containing protein</fullName>
    </recommendedName>
</protein>
<feature type="compositionally biased region" description="Basic and acidic residues" evidence="4">
    <location>
        <begin position="68"/>
        <end position="77"/>
    </location>
</feature>
<dbReference type="PROSITE" id="PS51294">
    <property type="entry name" value="HTH_MYB"/>
    <property type="match status" value="1"/>
</dbReference>
<proteinExistence type="predicted"/>
<dbReference type="EMBL" id="JAACFV010000272">
    <property type="protein sequence ID" value="KAF7502311.1"/>
    <property type="molecule type" value="Genomic_DNA"/>
</dbReference>
<name>A0A8H7A825_9EURO</name>
<evidence type="ECO:0000313" key="6">
    <source>
        <dbReference type="EMBL" id="KAF7502311.1"/>
    </source>
</evidence>
<reference evidence="6" key="1">
    <citation type="submission" date="2020-02" db="EMBL/GenBank/DDBJ databases">
        <authorList>
            <person name="Palmer J.M."/>
        </authorList>
    </citation>
    <scope>NUCLEOTIDE SEQUENCE</scope>
    <source>
        <strain evidence="6">EPUS1.4</strain>
        <tissue evidence="6">Thallus</tissue>
    </source>
</reference>
<feature type="region of interest" description="Disordered" evidence="4">
    <location>
        <begin position="529"/>
        <end position="549"/>
    </location>
</feature>
<feature type="compositionally biased region" description="Basic and acidic residues" evidence="4">
    <location>
        <begin position="24"/>
        <end position="59"/>
    </location>
</feature>
<dbReference type="GO" id="GO:0003691">
    <property type="term" value="F:double-stranded telomeric DNA binding"/>
    <property type="evidence" value="ECO:0007669"/>
    <property type="project" value="TreeGrafter"/>
</dbReference>
<feature type="compositionally biased region" description="Polar residues" evidence="4">
    <location>
        <begin position="1"/>
        <end position="13"/>
    </location>
</feature>
<keyword evidence="7" id="KW-1185">Reference proteome</keyword>
<accession>A0A8H7A825</accession>
<feature type="domain" description="HTH myb-type" evidence="5">
    <location>
        <begin position="547"/>
        <end position="600"/>
    </location>
</feature>
<evidence type="ECO:0000256" key="2">
    <source>
        <dbReference type="ARBA" id="ARBA00023242"/>
    </source>
</evidence>
<evidence type="ECO:0000256" key="1">
    <source>
        <dbReference type="ARBA" id="ARBA00023125"/>
    </source>
</evidence>
<dbReference type="AlphaFoldDB" id="A0A8H7A825"/>
<feature type="region of interest" description="Disordered" evidence="4">
    <location>
        <begin position="1"/>
        <end position="79"/>
    </location>
</feature>
<feature type="region of interest" description="Disordered" evidence="4">
    <location>
        <begin position="452"/>
        <end position="515"/>
    </location>
</feature>
<organism evidence="6 7">
    <name type="scientific">Endocarpon pusillum</name>
    <dbReference type="NCBI Taxonomy" id="364733"/>
    <lineage>
        <taxon>Eukaryota</taxon>
        <taxon>Fungi</taxon>
        <taxon>Dikarya</taxon>
        <taxon>Ascomycota</taxon>
        <taxon>Pezizomycotina</taxon>
        <taxon>Eurotiomycetes</taxon>
        <taxon>Chaetothyriomycetidae</taxon>
        <taxon>Verrucariales</taxon>
        <taxon>Verrucariaceae</taxon>
        <taxon>Endocarpon</taxon>
    </lineage>
</organism>
<keyword evidence="1" id="KW-0238">DNA-binding</keyword>
<evidence type="ECO:0000259" key="5">
    <source>
        <dbReference type="PROSITE" id="PS51294"/>
    </source>
</evidence>
<dbReference type="Proteomes" id="UP000606974">
    <property type="component" value="Unassembled WGS sequence"/>
</dbReference>
<dbReference type="CDD" id="cd11660">
    <property type="entry name" value="SANT_TRF"/>
    <property type="match status" value="1"/>
</dbReference>
<dbReference type="SUPFAM" id="SSF46689">
    <property type="entry name" value="Homeodomain-like"/>
    <property type="match status" value="1"/>
</dbReference>
<dbReference type="PANTHER" id="PTHR47807:SF1">
    <property type="entry name" value="PROTEIN TBF1"/>
    <property type="match status" value="1"/>
</dbReference>
<feature type="compositionally biased region" description="Polar residues" evidence="4">
    <location>
        <begin position="462"/>
        <end position="484"/>
    </location>
</feature>
<evidence type="ECO:0000313" key="7">
    <source>
        <dbReference type="Proteomes" id="UP000606974"/>
    </source>
</evidence>
<comment type="caution">
    <text evidence="6">The sequence shown here is derived from an EMBL/GenBank/DDBJ whole genome shotgun (WGS) entry which is preliminary data.</text>
</comment>
<keyword evidence="3" id="KW-0131">Cell cycle</keyword>
<feature type="compositionally biased region" description="Basic and acidic residues" evidence="4">
    <location>
        <begin position="636"/>
        <end position="651"/>
    </location>
</feature>
<sequence length="751" mass="82119">MPTTRRGLTSSASEHPGFTAGNRVDPKATRSTKAAHDLDGHTHTNPDRAAKRRRTETSYKDVTTVKSAYEESTHSDDLNSSAIDLRAELEAHAQHDGPGPEDGAGSAEMLGQLDADMTKAISDIIDHSERFEQYCAIGAADNDGSSASKNMVFAKTGSRMKVESLPILDNLSSQILSTLAKSSYQDIIALMREPESEAGQEYSTVRSLFDHTKRVYSSKSPFLSPSELDLLAPSQVEILRKANLATFVSSIFGSQEIGFAELNDHFLEIFVPENGRLLKAQGSLFLDLKTQAFISSMHTPDRSKTELLYTLFPDDIEPRILVRRPGARGLAPSEQDFVKRAHSRRDILLADVNNPTALDGLPDKYQWDDFLRDISSYISKNFESLNPQPKDKFTKGRSANGEVKEPAQEQLQSNFSIIPPPPTEPVSGPPKQEDFVAKAARAAQIALQGHNISIPAPGPLQMQPNPSPKQTNQPAFQIHTNFQQYAPPPRSPHPGSARSSLPPNYGPLPNLPHVSQSAPTQVLYERARQAATTKASPASRRAGLPSQRRPWTTEEENALMAGLDRVRGPHWSQILAMFGPGGTINESLKDRNQVQLKDKARNLKLFFLKSGIEVPYYLKYVTGDLKTRAPGQASKNEAREREKQQGEEDKAHFNGVQGIMALAGGSQAPSQQQHQEHQIGHSNTHGNDAAVNELQGFQLNGPSQNGMQGLDGTMDANLDPNLEGIPELPPAVGMEADLSEPEAGPKAKFEA</sequence>
<keyword evidence="2" id="KW-0539">Nucleus</keyword>
<dbReference type="InterPro" id="IPR013867">
    <property type="entry name" value="Telomere_rpt-bd_fac_dimer_dom"/>
</dbReference>